<dbReference type="EMBL" id="JAHUTJ010056600">
    <property type="protein sequence ID" value="MED6285862.1"/>
    <property type="molecule type" value="Genomic_DNA"/>
</dbReference>
<reference evidence="2 3" key="1">
    <citation type="submission" date="2021-06" db="EMBL/GenBank/DDBJ databases">
        <authorList>
            <person name="Palmer J.M."/>
        </authorList>
    </citation>
    <scope>NUCLEOTIDE SEQUENCE [LARGE SCALE GENOMIC DNA]</scope>
    <source>
        <strain evidence="2 3">CL_MEX2019</strain>
        <tissue evidence="2">Muscle</tissue>
    </source>
</reference>
<sequence length="68" mass="7525">MQEQVERKAEPGLREGPGGPAGSHDNFLHIHRSGAEGKQNLPVRRHKGHRRSSAVNGPLIIRKLQTTE</sequence>
<proteinExistence type="predicted"/>
<name>A0ABU7EFJ6_9TELE</name>
<organism evidence="2 3">
    <name type="scientific">Characodon lateralis</name>
    <dbReference type="NCBI Taxonomy" id="208331"/>
    <lineage>
        <taxon>Eukaryota</taxon>
        <taxon>Metazoa</taxon>
        <taxon>Chordata</taxon>
        <taxon>Craniata</taxon>
        <taxon>Vertebrata</taxon>
        <taxon>Euteleostomi</taxon>
        <taxon>Actinopterygii</taxon>
        <taxon>Neopterygii</taxon>
        <taxon>Teleostei</taxon>
        <taxon>Neoteleostei</taxon>
        <taxon>Acanthomorphata</taxon>
        <taxon>Ovalentaria</taxon>
        <taxon>Atherinomorphae</taxon>
        <taxon>Cyprinodontiformes</taxon>
        <taxon>Goodeidae</taxon>
        <taxon>Characodon</taxon>
    </lineage>
</organism>
<evidence type="ECO:0000313" key="2">
    <source>
        <dbReference type="EMBL" id="MED6285862.1"/>
    </source>
</evidence>
<gene>
    <name evidence="2" type="ORF">CHARACLAT_033533</name>
</gene>
<feature type="region of interest" description="Disordered" evidence="1">
    <location>
        <begin position="1"/>
        <end position="68"/>
    </location>
</feature>
<keyword evidence="3" id="KW-1185">Reference proteome</keyword>
<evidence type="ECO:0000313" key="3">
    <source>
        <dbReference type="Proteomes" id="UP001352852"/>
    </source>
</evidence>
<feature type="compositionally biased region" description="Basic residues" evidence="1">
    <location>
        <begin position="43"/>
        <end position="52"/>
    </location>
</feature>
<dbReference type="Proteomes" id="UP001352852">
    <property type="component" value="Unassembled WGS sequence"/>
</dbReference>
<protein>
    <submittedName>
        <fullName evidence="2">Uncharacterized protein</fullName>
    </submittedName>
</protein>
<accession>A0ABU7EFJ6</accession>
<comment type="caution">
    <text evidence="2">The sequence shown here is derived from an EMBL/GenBank/DDBJ whole genome shotgun (WGS) entry which is preliminary data.</text>
</comment>
<feature type="compositionally biased region" description="Basic and acidic residues" evidence="1">
    <location>
        <begin position="1"/>
        <end position="13"/>
    </location>
</feature>
<evidence type="ECO:0000256" key="1">
    <source>
        <dbReference type="SAM" id="MobiDB-lite"/>
    </source>
</evidence>